<proteinExistence type="predicted"/>
<accession>A0ABQ3VCG7</accession>
<name>A0ABQ3VCG7_9CHLR</name>
<organism evidence="2 3">
    <name type="scientific">Dictyobacter formicarum</name>
    <dbReference type="NCBI Taxonomy" id="2778368"/>
    <lineage>
        <taxon>Bacteria</taxon>
        <taxon>Bacillati</taxon>
        <taxon>Chloroflexota</taxon>
        <taxon>Ktedonobacteria</taxon>
        <taxon>Ktedonobacterales</taxon>
        <taxon>Dictyobacteraceae</taxon>
        <taxon>Dictyobacter</taxon>
    </lineage>
</organism>
<feature type="compositionally biased region" description="Polar residues" evidence="1">
    <location>
        <begin position="40"/>
        <end position="66"/>
    </location>
</feature>
<reference evidence="2 3" key="1">
    <citation type="journal article" date="2021" name="Int. J. Syst. Evol. Microbiol.">
        <title>Reticulibacter mediterranei gen. nov., sp. nov., within the new family Reticulibacteraceae fam. nov., and Ktedonospora formicarum gen. nov., sp. nov., Ktedonobacter robiniae sp. nov., Dictyobacter formicarum sp. nov. and Dictyobacter arantiisoli sp. nov., belonging to the class Ktedonobacteria.</title>
        <authorList>
            <person name="Yabe S."/>
            <person name="Zheng Y."/>
            <person name="Wang C.M."/>
            <person name="Sakai Y."/>
            <person name="Abe K."/>
            <person name="Yokota A."/>
            <person name="Donadio S."/>
            <person name="Cavaletti L."/>
            <person name="Monciardini P."/>
        </authorList>
    </citation>
    <scope>NUCLEOTIDE SEQUENCE [LARGE SCALE GENOMIC DNA]</scope>
    <source>
        <strain evidence="2 3">SOSP1-9</strain>
    </source>
</reference>
<sequence length="66" mass="7486">MRFLSKTKFKEQISLKIKEFCIIRSQEAHAAQLKKEGSFSGKQSLSENSTLDPKKLNISQDGRTQA</sequence>
<evidence type="ECO:0000313" key="2">
    <source>
        <dbReference type="EMBL" id="GHO83488.1"/>
    </source>
</evidence>
<feature type="region of interest" description="Disordered" evidence="1">
    <location>
        <begin position="34"/>
        <end position="66"/>
    </location>
</feature>
<gene>
    <name evidence="2" type="ORF">KSZ_14940</name>
</gene>
<evidence type="ECO:0000256" key="1">
    <source>
        <dbReference type="SAM" id="MobiDB-lite"/>
    </source>
</evidence>
<evidence type="ECO:0000313" key="3">
    <source>
        <dbReference type="Proteomes" id="UP000635565"/>
    </source>
</evidence>
<dbReference type="EMBL" id="BNJJ01000003">
    <property type="protein sequence ID" value="GHO83488.1"/>
    <property type="molecule type" value="Genomic_DNA"/>
</dbReference>
<keyword evidence="3" id="KW-1185">Reference proteome</keyword>
<dbReference type="Proteomes" id="UP000635565">
    <property type="component" value="Unassembled WGS sequence"/>
</dbReference>
<protein>
    <submittedName>
        <fullName evidence="2">Uncharacterized protein</fullName>
    </submittedName>
</protein>
<comment type="caution">
    <text evidence="2">The sequence shown here is derived from an EMBL/GenBank/DDBJ whole genome shotgun (WGS) entry which is preliminary data.</text>
</comment>